<keyword evidence="6" id="KW-1185">Reference proteome</keyword>
<organism evidence="5 6">
    <name type="scientific">Hemibagrus guttatus</name>
    <dbReference type="NCBI Taxonomy" id="175788"/>
    <lineage>
        <taxon>Eukaryota</taxon>
        <taxon>Metazoa</taxon>
        <taxon>Chordata</taxon>
        <taxon>Craniata</taxon>
        <taxon>Vertebrata</taxon>
        <taxon>Euteleostomi</taxon>
        <taxon>Actinopterygii</taxon>
        <taxon>Neopterygii</taxon>
        <taxon>Teleostei</taxon>
        <taxon>Ostariophysi</taxon>
        <taxon>Siluriformes</taxon>
        <taxon>Bagridae</taxon>
        <taxon>Hemibagrus</taxon>
    </lineage>
</organism>
<name>A0AAE0V4A1_9TELE</name>
<dbReference type="SUPFAM" id="SSF56235">
    <property type="entry name" value="N-terminal nucleophile aminohydrolases (Ntn hydrolases)"/>
    <property type="match status" value="1"/>
</dbReference>
<dbReference type="GO" id="GO:0036374">
    <property type="term" value="F:glutathione hydrolase activity"/>
    <property type="evidence" value="ECO:0007669"/>
    <property type="project" value="InterPro"/>
</dbReference>
<feature type="active site" description="Nucleophile" evidence="2">
    <location>
        <position position="352"/>
    </location>
</feature>
<dbReference type="FunFam" id="1.10.246.130:FF:000001">
    <property type="entry name" value="Gamma-glutamyltransferase 5 isoform 1"/>
    <property type="match status" value="1"/>
</dbReference>
<dbReference type="InterPro" id="IPR029055">
    <property type="entry name" value="Ntn_hydrolases_N"/>
</dbReference>
<dbReference type="AlphaFoldDB" id="A0AAE0V4A1"/>
<dbReference type="PANTHER" id="PTHR11686:SF19">
    <property type="entry name" value="GLUTATHIONE HYDROLASE 5 PROENZYME"/>
    <property type="match status" value="1"/>
</dbReference>
<dbReference type="InterPro" id="IPR043137">
    <property type="entry name" value="GGT_ssub_C"/>
</dbReference>
<dbReference type="Proteomes" id="UP001274896">
    <property type="component" value="Unassembled WGS sequence"/>
</dbReference>
<evidence type="ECO:0000313" key="6">
    <source>
        <dbReference type="Proteomes" id="UP001274896"/>
    </source>
</evidence>
<evidence type="ECO:0000256" key="3">
    <source>
        <dbReference type="PIRSR" id="PIRSR600101-2"/>
    </source>
</evidence>
<gene>
    <name evidence="5" type="ORF">QTP70_011634</name>
</gene>
<dbReference type="Pfam" id="PF01019">
    <property type="entry name" value="G_glu_transpept"/>
    <property type="match status" value="1"/>
</dbReference>
<reference evidence="5" key="1">
    <citation type="submission" date="2023-06" db="EMBL/GenBank/DDBJ databases">
        <title>Male Hemibagrus guttatus genome.</title>
        <authorList>
            <person name="Bian C."/>
        </authorList>
    </citation>
    <scope>NUCLEOTIDE SEQUENCE</scope>
    <source>
        <strain evidence="5">Male_cb2023</strain>
        <tissue evidence="5">Muscle</tissue>
    </source>
</reference>
<protein>
    <submittedName>
        <fullName evidence="5">Uncharacterized protein</fullName>
    </submittedName>
</protein>
<feature type="binding site" evidence="3">
    <location>
        <position position="394"/>
    </location>
    <ligand>
        <name>L-glutamate</name>
        <dbReference type="ChEBI" id="CHEBI:29985"/>
    </ligand>
</feature>
<dbReference type="GO" id="GO:0005886">
    <property type="term" value="C:plasma membrane"/>
    <property type="evidence" value="ECO:0007669"/>
    <property type="project" value="TreeGrafter"/>
</dbReference>
<evidence type="ECO:0000256" key="1">
    <source>
        <dbReference type="ARBA" id="ARBA00009381"/>
    </source>
</evidence>
<dbReference type="GO" id="GO:1901750">
    <property type="term" value="P:leukotriene D4 biosynthetic process"/>
    <property type="evidence" value="ECO:0007669"/>
    <property type="project" value="TreeGrafter"/>
</dbReference>
<keyword evidence="4" id="KW-1133">Transmembrane helix</keyword>
<feature type="binding site" evidence="3">
    <location>
        <position position="433"/>
    </location>
    <ligand>
        <name>L-glutamate</name>
        <dbReference type="ChEBI" id="CHEBI:29985"/>
    </ligand>
</feature>
<dbReference type="Gene3D" id="3.60.20.40">
    <property type="match status" value="1"/>
</dbReference>
<accession>A0AAE0V4A1</accession>
<dbReference type="InterPro" id="IPR000101">
    <property type="entry name" value="GGT_peptidase"/>
</dbReference>
<dbReference type="GO" id="GO:0006954">
    <property type="term" value="P:inflammatory response"/>
    <property type="evidence" value="ECO:0007669"/>
    <property type="project" value="TreeGrafter"/>
</dbReference>
<evidence type="ECO:0000256" key="2">
    <source>
        <dbReference type="PIRSR" id="PIRSR600101-1"/>
    </source>
</evidence>
<dbReference type="PRINTS" id="PR01210">
    <property type="entry name" value="GGTRANSPTASE"/>
</dbReference>
<dbReference type="GO" id="GO:0006751">
    <property type="term" value="P:glutathione catabolic process"/>
    <property type="evidence" value="ECO:0007669"/>
    <property type="project" value="InterPro"/>
</dbReference>
<sequence length="484" mass="53188">MPRRRKDRLRAGVCFAAIFIVLILILIIVCTVKFPEPVECQKGMFRKAAVAADSQICSNIGGDVLRSGGSAVDGAIAALICTSVVNPQSMGLGGGVIFTIREKNGVHWVGVPGELRGYELAHRLYGRLPWKRLFEPAIRLAKEGVKISTMLNRSLFVLKEQQTALSQLFMHPNGTLMKEGDTVRFVKLADTLQKIADGGAAAFYSGDIAQALVRDVQAAGGSLTLEDLSSYEAIETEAWFVSLDKYKMFFPPPPAGGALLSFILNVMEGYELHPKFIPDDERVLTYHRYIEACKFANGLKKFIKDPKFYSNKEAHILTEVKFAERVRAMISSSITHDAQYYNITPHPDTQGTTHISVLAEDGMAVSVTSTINHIFGSRVLSPSTGILLNNELADFCDRTNYIQPGEQPPSSMAPVILYSRTEKHTLVIGASGGSMITTGMAMALMNYLWLGKTLRDSISSPVVYVDGKNELSFEKTFDQIKAEC</sequence>
<dbReference type="EMBL" id="JAUCMX010000007">
    <property type="protein sequence ID" value="KAK3539683.1"/>
    <property type="molecule type" value="Genomic_DNA"/>
</dbReference>
<comment type="caution">
    <text evidence="5">The sequence shown here is derived from an EMBL/GenBank/DDBJ whole genome shotgun (WGS) entry which is preliminary data.</text>
</comment>
<evidence type="ECO:0000256" key="4">
    <source>
        <dbReference type="SAM" id="Phobius"/>
    </source>
</evidence>
<dbReference type="Gene3D" id="1.10.246.130">
    <property type="match status" value="1"/>
</dbReference>
<evidence type="ECO:0000313" key="5">
    <source>
        <dbReference type="EMBL" id="KAK3539683.1"/>
    </source>
</evidence>
<dbReference type="GO" id="GO:0002951">
    <property type="term" value="F:leukotriene-C(4) hydrolase"/>
    <property type="evidence" value="ECO:0007669"/>
    <property type="project" value="TreeGrafter"/>
</dbReference>
<feature type="binding site" evidence="3">
    <location>
        <begin position="410"/>
        <end position="411"/>
    </location>
    <ligand>
        <name>L-glutamate</name>
        <dbReference type="ChEBI" id="CHEBI:29985"/>
    </ligand>
</feature>
<dbReference type="PANTHER" id="PTHR11686">
    <property type="entry name" value="GAMMA GLUTAMYL TRANSPEPTIDASE"/>
    <property type="match status" value="1"/>
</dbReference>
<feature type="transmembrane region" description="Helical" evidence="4">
    <location>
        <begin position="12"/>
        <end position="34"/>
    </location>
</feature>
<keyword evidence="4" id="KW-0812">Transmembrane</keyword>
<keyword evidence="4" id="KW-0472">Membrane</keyword>
<comment type="similarity">
    <text evidence="1">Belongs to the gamma-glutamyltransferase family.</text>
</comment>
<proteinExistence type="inferred from homology"/>
<dbReference type="InterPro" id="IPR043138">
    <property type="entry name" value="GGT_lsub"/>
</dbReference>
<feature type="binding site" evidence="3">
    <location>
        <begin position="370"/>
        <end position="372"/>
    </location>
    <ligand>
        <name>L-glutamate</name>
        <dbReference type="ChEBI" id="CHEBI:29985"/>
    </ligand>
</feature>